<comment type="caution">
    <text evidence="2">The sequence shown here is derived from an EMBL/GenBank/DDBJ whole genome shotgun (WGS) entry which is preliminary data.</text>
</comment>
<keyword evidence="1" id="KW-0812">Transmembrane</keyword>
<gene>
    <name evidence="2" type="ORF">DDZ16_04900</name>
</gene>
<evidence type="ECO:0000256" key="1">
    <source>
        <dbReference type="SAM" id="Phobius"/>
    </source>
</evidence>
<dbReference type="EMBL" id="QEWP01000003">
    <property type="protein sequence ID" value="PWE00536.1"/>
    <property type="molecule type" value="Genomic_DNA"/>
</dbReference>
<organism evidence="2 3">
    <name type="scientific">Marinilabilia rubra</name>
    <dbReference type="NCBI Taxonomy" id="2162893"/>
    <lineage>
        <taxon>Bacteria</taxon>
        <taxon>Pseudomonadati</taxon>
        <taxon>Bacteroidota</taxon>
        <taxon>Bacteroidia</taxon>
        <taxon>Marinilabiliales</taxon>
        <taxon>Marinilabiliaceae</taxon>
        <taxon>Marinilabilia</taxon>
    </lineage>
</organism>
<keyword evidence="1" id="KW-0472">Membrane</keyword>
<name>A0A2U2BBU3_9BACT</name>
<dbReference type="Proteomes" id="UP000244956">
    <property type="component" value="Unassembled WGS sequence"/>
</dbReference>
<evidence type="ECO:0000313" key="2">
    <source>
        <dbReference type="EMBL" id="PWE00536.1"/>
    </source>
</evidence>
<evidence type="ECO:0000313" key="3">
    <source>
        <dbReference type="Proteomes" id="UP000244956"/>
    </source>
</evidence>
<protein>
    <recommendedName>
        <fullName evidence="4">DUF2269 domain-containing protein</fullName>
    </recommendedName>
</protein>
<reference evidence="2 3" key="1">
    <citation type="submission" date="2018-05" db="EMBL/GenBank/DDBJ databases">
        <title>Marinilabilia rubrum sp. nov., isolated from saltern sediment.</title>
        <authorList>
            <person name="Zhang R."/>
        </authorList>
    </citation>
    <scope>NUCLEOTIDE SEQUENCE [LARGE SCALE GENOMIC DNA]</scope>
    <source>
        <strain evidence="2 3">WTE16</strain>
    </source>
</reference>
<dbReference type="OrthoDB" id="156858at2"/>
<keyword evidence="3" id="KW-1185">Reference proteome</keyword>
<keyword evidence="1" id="KW-1133">Transmembrane helix</keyword>
<feature type="transmembrane region" description="Helical" evidence="1">
    <location>
        <begin position="45"/>
        <end position="64"/>
    </location>
</feature>
<dbReference type="AlphaFoldDB" id="A0A2U2BBU3"/>
<sequence length="150" mass="17059">MVHLLFVVMWIGGAIALTIVLFSVHPETGDGLYMKSRIIQIIDDFIIIPGAMGNLLIGIIYGVWTRFGFFKFRWMIVKWILTVAQILFGTFFLGPWVNENVKIADELGKAAFSNDTFQHNLEMNAIWGTVQLLLLLFVLVVSVQKPWKNS</sequence>
<feature type="transmembrane region" description="Helical" evidence="1">
    <location>
        <begin position="76"/>
        <end position="97"/>
    </location>
</feature>
<feature type="transmembrane region" description="Helical" evidence="1">
    <location>
        <begin position="7"/>
        <end position="25"/>
    </location>
</feature>
<proteinExistence type="predicted"/>
<feature type="transmembrane region" description="Helical" evidence="1">
    <location>
        <begin position="125"/>
        <end position="143"/>
    </location>
</feature>
<accession>A0A2U2BBU3</accession>
<evidence type="ECO:0008006" key="4">
    <source>
        <dbReference type="Google" id="ProtNLM"/>
    </source>
</evidence>